<organism evidence="1 2">
    <name type="scientific">Agromyces cerinus subsp. cerinus</name>
    <dbReference type="NCBI Taxonomy" id="232089"/>
    <lineage>
        <taxon>Bacteria</taxon>
        <taxon>Bacillati</taxon>
        <taxon>Actinomycetota</taxon>
        <taxon>Actinomycetes</taxon>
        <taxon>Micrococcales</taxon>
        <taxon>Microbacteriaceae</taxon>
        <taxon>Agromyces</taxon>
    </lineage>
</organism>
<evidence type="ECO:0000313" key="1">
    <source>
        <dbReference type="EMBL" id="SIN89314.1"/>
    </source>
</evidence>
<accession>A0A1N6F225</accession>
<keyword evidence="1" id="KW-0418">Kinase</keyword>
<protein>
    <submittedName>
        <fullName evidence="1">Histidine kinase-, DNA gyrase B-, and HSP90-like ATPase</fullName>
    </submittedName>
</protein>
<dbReference type="Gene3D" id="3.30.565.10">
    <property type="entry name" value="Histidine kinase-like ATPase, C-terminal domain"/>
    <property type="match status" value="1"/>
</dbReference>
<dbReference type="SUPFAM" id="SSF55874">
    <property type="entry name" value="ATPase domain of HSP90 chaperone/DNA topoisomerase II/histidine kinase"/>
    <property type="match status" value="1"/>
</dbReference>
<dbReference type="Pfam" id="PF13589">
    <property type="entry name" value="HATPase_c_3"/>
    <property type="match status" value="1"/>
</dbReference>
<sequence>MHTESLPPDAHLFNSMRAVGYSLPTAIADIVDNSVSARAARIDITFNGEVPVPFVSVLDNGQGMSAAAARDAMQLAGMSSTAFRRPGDLGRFGLGLKTASLSQCKCLTVVTKQGSDIVALRWDLDHIAKVRAWELIVLDDNEVAEVPGSEHLVALESGTLVVWQVLDRLYEQASHFPSFLDKQMIDVANHLELVFHRFLSGDGLRKTKIAINSVELEPADPFLSKSPRTQRSTVETINLEGADVVVQAYTLPIIAKMSSRELKLAQVPGSLRDSQGFYVYREGRLVIWGTWFRLMPRADMTKLTRVRVEIPNTLDHLWSLDIKKSSAVPPEIVRQRLRTLAGTLAKPSERAQVFRGRKFAIDEEIIRPWEVIQERDAVSYALNREHPVLKALSDGLDKAGFAQLEDALRMFEATLPLHDIYNRMSTDMKIENENEIAKMSTRWRDALHHLWSLSEEYEPPTEFVDRMLMVEPFTALRAERDKLVESFTSTKAGT</sequence>
<gene>
    <name evidence="1" type="ORF">SAMN05443544_1669</name>
</gene>
<name>A0A1N6F225_9MICO</name>
<proteinExistence type="predicted"/>
<dbReference type="InterPro" id="IPR036890">
    <property type="entry name" value="HATPase_C_sf"/>
</dbReference>
<dbReference type="EMBL" id="FSRJ01000002">
    <property type="protein sequence ID" value="SIN89314.1"/>
    <property type="molecule type" value="Genomic_DNA"/>
</dbReference>
<dbReference type="AlphaFoldDB" id="A0A1N6F225"/>
<dbReference type="GO" id="GO:0016301">
    <property type="term" value="F:kinase activity"/>
    <property type="evidence" value="ECO:0007669"/>
    <property type="project" value="UniProtKB-KW"/>
</dbReference>
<dbReference type="Proteomes" id="UP000184699">
    <property type="component" value="Unassembled WGS sequence"/>
</dbReference>
<evidence type="ECO:0000313" key="2">
    <source>
        <dbReference type="Proteomes" id="UP000184699"/>
    </source>
</evidence>
<reference evidence="2" key="1">
    <citation type="submission" date="2016-11" db="EMBL/GenBank/DDBJ databases">
        <authorList>
            <person name="Varghese N."/>
            <person name="Submissions S."/>
        </authorList>
    </citation>
    <scope>NUCLEOTIDE SEQUENCE [LARGE SCALE GENOMIC DNA]</scope>
    <source>
        <strain evidence="2">DSM 8595</strain>
    </source>
</reference>
<keyword evidence="1" id="KW-0808">Transferase</keyword>
<dbReference type="STRING" id="232089.SAMN05443544_1669"/>
<keyword evidence="2" id="KW-1185">Reference proteome</keyword>